<dbReference type="EMBL" id="JAUTXU010000231">
    <property type="protein sequence ID" value="KAK3697152.1"/>
    <property type="molecule type" value="Genomic_DNA"/>
</dbReference>
<reference evidence="1" key="1">
    <citation type="submission" date="2023-07" db="EMBL/GenBank/DDBJ databases">
        <title>Black Yeasts Isolated from many extreme environments.</title>
        <authorList>
            <person name="Coleine C."/>
            <person name="Stajich J.E."/>
            <person name="Selbmann L."/>
        </authorList>
    </citation>
    <scope>NUCLEOTIDE SEQUENCE</scope>
    <source>
        <strain evidence="1">CCFEE 5714</strain>
    </source>
</reference>
<gene>
    <name evidence="1" type="ORF">LTR37_017648</name>
</gene>
<organism evidence="1 2">
    <name type="scientific">Vermiconidia calcicola</name>
    <dbReference type="NCBI Taxonomy" id="1690605"/>
    <lineage>
        <taxon>Eukaryota</taxon>
        <taxon>Fungi</taxon>
        <taxon>Dikarya</taxon>
        <taxon>Ascomycota</taxon>
        <taxon>Pezizomycotina</taxon>
        <taxon>Dothideomycetes</taxon>
        <taxon>Dothideomycetidae</taxon>
        <taxon>Mycosphaerellales</taxon>
        <taxon>Extremaceae</taxon>
        <taxon>Vermiconidia</taxon>
    </lineage>
</organism>
<keyword evidence="2" id="KW-1185">Reference proteome</keyword>
<accession>A0ACC3MJM3</accession>
<proteinExistence type="predicted"/>
<dbReference type="Proteomes" id="UP001281147">
    <property type="component" value="Unassembled WGS sequence"/>
</dbReference>
<comment type="caution">
    <text evidence="1">The sequence shown here is derived from an EMBL/GenBank/DDBJ whole genome shotgun (WGS) entry which is preliminary data.</text>
</comment>
<evidence type="ECO:0000313" key="1">
    <source>
        <dbReference type="EMBL" id="KAK3697152.1"/>
    </source>
</evidence>
<name>A0ACC3MJM3_9PEZI</name>
<evidence type="ECO:0000313" key="2">
    <source>
        <dbReference type="Proteomes" id="UP001281147"/>
    </source>
</evidence>
<protein>
    <submittedName>
        <fullName evidence="1">Uncharacterized protein</fullName>
    </submittedName>
</protein>
<sequence>MKLRHLHLPGLTHYTHASKVQHQLVTKLLAYKAKSDYSSPPPRPTIITAEFHPVYTCGRREVGNVSREQIDYLTEEVPDLGKAEFREALRGGQTTFHGPGQLVAYPILDLKRHGLTARCYVNLLESAVMNTCAHFGVQTQRTDNPGVWTDDTHKICALGVHLRRNVTSHGIGLNVHTDMGWFERIVACGLEGKKTTSLRLEGVGAVVGVKEVGDVFVRMMGEGLKGVEAVEMIEEGDGG</sequence>